<evidence type="ECO:0000256" key="8">
    <source>
        <dbReference type="SAM" id="Phobius"/>
    </source>
</evidence>
<dbReference type="Gene3D" id="1.20.1250.20">
    <property type="entry name" value="MFS general substrate transporter like domains"/>
    <property type="match status" value="1"/>
</dbReference>
<organism evidence="10 11">
    <name type="scientific">Streptomyces caeruleatus</name>
    <dbReference type="NCBI Taxonomy" id="661399"/>
    <lineage>
        <taxon>Bacteria</taxon>
        <taxon>Bacillati</taxon>
        <taxon>Actinomycetota</taxon>
        <taxon>Actinomycetes</taxon>
        <taxon>Kitasatosporales</taxon>
        <taxon>Streptomycetaceae</taxon>
        <taxon>Streptomyces</taxon>
    </lineage>
</organism>
<comment type="subcellular location">
    <subcellularLocation>
        <location evidence="1">Cell membrane</location>
        <topology evidence="1">Multi-pass membrane protein</topology>
    </subcellularLocation>
</comment>
<feature type="transmembrane region" description="Helical" evidence="8">
    <location>
        <begin position="116"/>
        <end position="134"/>
    </location>
</feature>
<feature type="domain" description="Major facilitator superfamily (MFS) profile" evidence="9">
    <location>
        <begin position="25"/>
        <end position="410"/>
    </location>
</feature>
<comment type="caution">
    <text evidence="10">The sequence shown here is derived from an EMBL/GenBank/DDBJ whole genome shotgun (WGS) entry which is preliminary data.</text>
</comment>
<evidence type="ECO:0000256" key="3">
    <source>
        <dbReference type="ARBA" id="ARBA00022475"/>
    </source>
</evidence>
<feature type="region of interest" description="Disordered" evidence="7">
    <location>
        <begin position="415"/>
        <end position="441"/>
    </location>
</feature>
<evidence type="ECO:0000259" key="9">
    <source>
        <dbReference type="PROSITE" id="PS50850"/>
    </source>
</evidence>
<evidence type="ECO:0000256" key="7">
    <source>
        <dbReference type="SAM" id="MobiDB-lite"/>
    </source>
</evidence>
<evidence type="ECO:0000256" key="5">
    <source>
        <dbReference type="ARBA" id="ARBA00022989"/>
    </source>
</evidence>
<feature type="transmembrane region" description="Helical" evidence="8">
    <location>
        <begin position="297"/>
        <end position="315"/>
    </location>
</feature>
<dbReference type="Pfam" id="PF05977">
    <property type="entry name" value="MFS_3"/>
    <property type="match status" value="1"/>
</dbReference>
<dbReference type="GO" id="GO:0022857">
    <property type="term" value="F:transmembrane transporter activity"/>
    <property type="evidence" value="ECO:0007669"/>
    <property type="project" value="InterPro"/>
</dbReference>
<keyword evidence="2" id="KW-0813">Transport</keyword>
<accession>A0A124I7B3</accession>
<evidence type="ECO:0000313" key="10">
    <source>
        <dbReference type="EMBL" id="KUN95715.1"/>
    </source>
</evidence>
<feature type="transmembrane region" description="Helical" evidence="8">
    <location>
        <begin position="321"/>
        <end position="346"/>
    </location>
</feature>
<evidence type="ECO:0000256" key="1">
    <source>
        <dbReference type="ARBA" id="ARBA00004651"/>
    </source>
</evidence>
<dbReference type="InterPro" id="IPR010290">
    <property type="entry name" value="TM_effector"/>
</dbReference>
<keyword evidence="5 8" id="KW-1133">Transmembrane helix</keyword>
<evidence type="ECO:0000256" key="2">
    <source>
        <dbReference type="ARBA" id="ARBA00022448"/>
    </source>
</evidence>
<dbReference type="STRING" id="661399.AQJ67_34765"/>
<feature type="transmembrane region" description="Helical" evidence="8">
    <location>
        <begin position="265"/>
        <end position="285"/>
    </location>
</feature>
<dbReference type="PANTHER" id="PTHR23513:SF6">
    <property type="entry name" value="MAJOR FACILITATOR SUPERFAMILY ASSOCIATED DOMAIN-CONTAINING PROTEIN"/>
    <property type="match status" value="1"/>
</dbReference>
<dbReference type="Proteomes" id="UP000053429">
    <property type="component" value="Unassembled WGS sequence"/>
</dbReference>
<dbReference type="PANTHER" id="PTHR23513">
    <property type="entry name" value="INTEGRAL MEMBRANE EFFLUX PROTEIN-RELATED"/>
    <property type="match status" value="1"/>
</dbReference>
<reference evidence="10 11" key="1">
    <citation type="submission" date="2015-10" db="EMBL/GenBank/DDBJ databases">
        <title>Draft genome sequence of Streptomyces caeruleatus NRRL B-24802, type strain for the species Streptomyces caeruleatus.</title>
        <authorList>
            <person name="Ruckert C."/>
            <person name="Winkler A."/>
            <person name="Kalinowski J."/>
            <person name="Kampfer P."/>
            <person name="Glaeser S."/>
        </authorList>
    </citation>
    <scope>NUCLEOTIDE SEQUENCE [LARGE SCALE GENOMIC DNA]</scope>
    <source>
        <strain evidence="10 11">NRRL B-24802</strain>
    </source>
</reference>
<dbReference type="OrthoDB" id="4544213at2"/>
<sequence>MSTADGPALAAGPQRPPGPLRANRDYLLLWLGAGVSVLGDRTAAIAYPLLMIWHGGSPTDAGFVAFAGLLPMLLVQLPAGVLVDRLDRRRTMIVCDVAALLALASVAVAVIGDRLWLAHVMAVAFVSGTASIFYRLSERAAVRNVVHPDHLSPALSRNEARSRAAGLLGQPLGSSLYGVARWSPFVCAALAHLAALISLLCIRRDFQSERPRTPLRLRAEMAEGFRWLLAQRFLRAAISLVAVTNILFQVLSLALVLIVKESGGSPATIGVIGLVSGLGGIVGAVSGSQLVRRLRPGPVMISIFGVWTVLMPMVALTDEVYVLAALFAGTSFAGAVLNLLAGVYQVRMAPDEMQGRVGGVAGLLSSGAGSLGSLAGGFALSSVGARRTVLAVGVVMLATFVATALIPAVRGARRIDENDTPAGDPGKTMTEPAGSSSDSAR</sequence>
<dbReference type="AlphaFoldDB" id="A0A124I7B3"/>
<keyword evidence="6 8" id="KW-0472">Membrane</keyword>
<dbReference type="SUPFAM" id="SSF103473">
    <property type="entry name" value="MFS general substrate transporter"/>
    <property type="match status" value="1"/>
</dbReference>
<feature type="transmembrane region" description="Helical" evidence="8">
    <location>
        <begin position="61"/>
        <end position="79"/>
    </location>
</feature>
<keyword evidence="11" id="KW-1185">Reference proteome</keyword>
<evidence type="ECO:0000313" key="11">
    <source>
        <dbReference type="Proteomes" id="UP000053429"/>
    </source>
</evidence>
<feature type="transmembrane region" description="Helical" evidence="8">
    <location>
        <begin position="389"/>
        <end position="409"/>
    </location>
</feature>
<dbReference type="RefSeq" id="WP_062723332.1">
    <property type="nucleotide sequence ID" value="NZ_KQ948937.1"/>
</dbReference>
<keyword evidence="4 8" id="KW-0812">Transmembrane</keyword>
<evidence type="ECO:0000256" key="4">
    <source>
        <dbReference type="ARBA" id="ARBA00022692"/>
    </source>
</evidence>
<dbReference type="InterPro" id="IPR036259">
    <property type="entry name" value="MFS_trans_sf"/>
</dbReference>
<feature type="transmembrane region" description="Helical" evidence="8">
    <location>
        <begin position="358"/>
        <end position="383"/>
    </location>
</feature>
<evidence type="ECO:0000256" key="6">
    <source>
        <dbReference type="ARBA" id="ARBA00023136"/>
    </source>
</evidence>
<dbReference type="PROSITE" id="PS50850">
    <property type="entry name" value="MFS"/>
    <property type="match status" value="1"/>
</dbReference>
<gene>
    <name evidence="10" type="ORF">AQJ67_34765</name>
</gene>
<protein>
    <recommendedName>
        <fullName evidence="9">Major facilitator superfamily (MFS) profile domain-containing protein</fullName>
    </recommendedName>
</protein>
<name>A0A124I7B3_9ACTN</name>
<feature type="transmembrane region" description="Helical" evidence="8">
    <location>
        <begin position="91"/>
        <end position="111"/>
    </location>
</feature>
<dbReference type="EMBL" id="LMWY01000046">
    <property type="protein sequence ID" value="KUN95715.1"/>
    <property type="molecule type" value="Genomic_DNA"/>
</dbReference>
<dbReference type="CDD" id="cd06173">
    <property type="entry name" value="MFS_MefA_like"/>
    <property type="match status" value="1"/>
</dbReference>
<dbReference type="GO" id="GO:0005886">
    <property type="term" value="C:plasma membrane"/>
    <property type="evidence" value="ECO:0007669"/>
    <property type="project" value="UniProtKB-SubCell"/>
</dbReference>
<feature type="transmembrane region" description="Helical" evidence="8">
    <location>
        <begin position="236"/>
        <end position="259"/>
    </location>
</feature>
<dbReference type="InterPro" id="IPR020846">
    <property type="entry name" value="MFS_dom"/>
</dbReference>
<proteinExistence type="predicted"/>
<keyword evidence="3" id="KW-1003">Cell membrane</keyword>